<evidence type="ECO:0000256" key="2">
    <source>
        <dbReference type="ARBA" id="ARBA00022679"/>
    </source>
</evidence>
<dbReference type="Proteomes" id="UP000529946">
    <property type="component" value="Unassembled WGS sequence"/>
</dbReference>
<feature type="domain" description="Chalcone/stilbene synthase C-terminal" evidence="6">
    <location>
        <begin position="217"/>
        <end position="345"/>
    </location>
</feature>
<keyword evidence="2" id="KW-0808">Transferase</keyword>
<evidence type="ECO:0000313" key="8">
    <source>
        <dbReference type="Proteomes" id="UP000529946"/>
    </source>
</evidence>
<evidence type="ECO:0000256" key="1">
    <source>
        <dbReference type="ARBA" id="ARBA00005531"/>
    </source>
</evidence>
<comment type="similarity">
    <text evidence="1">Belongs to the thiolase-like superfamily. Chalcone/stilbene synthases family.</text>
</comment>
<name>A0A7W6NP75_9CAUL</name>
<evidence type="ECO:0000256" key="3">
    <source>
        <dbReference type="ARBA" id="ARBA00023315"/>
    </source>
</evidence>
<sequence>MPQIVAVATAVPGYRLTQPEVRALAEAHFGPGHRRYLSVFDNALVDERHFAVPPDWFARGAGPGEANDVYLEAAKSLAAEVARDCLAKAGVEPSMIDGVIYVSSSGIAAPSIDTYVAETLGLPRTVTRVPLFGLGCAGGAAGLALAARLTEGRPASRWLLIALELNSITFQRTDVSLQNLVSTAIFADGAAAVLVAGDEAGLDGPLALLRSTTLRSPGTAGVMGWDFDDGGFRVRVSGTVPDVVRDLVPEVMEAFADLAGPDDLASLLLHPGGAKILARVEELIPDARPRLAASYATLAGFGNMSSATVLFVLDQAIRDAHPSPGALSLLAAFGPGFTAEASLLRWRDRRVPEGRPSET</sequence>
<feature type="active site" description="Acyl-thioester intermediate" evidence="4">
    <location>
        <position position="136"/>
    </location>
</feature>
<reference evidence="7 8" key="1">
    <citation type="submission" date="2020-08" db="EMBL/GenBank/DDBJ databases">
        <title>Genomic Encyclopedia of Type Strains, Phase IV (KMG-IV): sequencing the most valuable type-strain genomes for metagenomic binning, comparative biology and taxonomic classification.</title>
        <authorList>
            <person name="Goeker M."/>
        </authorList>
    </citation>
    <scope>NUCLEOTIDE SEQUENCE [LARGE SCALE GENOMIC DNA]</scope>
    <source>
        <strain evidence="7 8">DSM 23960</strain>
    </source>
</reference>
<organism evidence="7 8">
    <name type="scientific">Brevundimonas lenta</name>
    <dbReference type="NCBI Taxonomy" id="424796"/>
    <lineage>
        <taxon>Bacteria</taxon>
        <taxon>Pseudomonadati</taxon>
        <taxon>Pseudomonadota</taxon>
        <taxon>Alphaproteobacteria</taxon>
        <taxon>Caulobacterales</taxon>
        <taxon>Caulobacteraceae</taxon>
        <taxon>Brevundimonas</taxon>
    </lineage>
</organism>
<dbReference type="AlphaFoldDB" id="A0A7W6NP75"/>
<dbReference type="SUPFAM" id="SSF53901">
    <property type="entry name" value="Thiolase-like"/>
    <property type="match status" value="2"/>
</dbReference>
<dbReference type="PIRSF" id="PIRSF000451">
    <property type="entry name" value="PKS_III"/>
    <property type="match status" value="1"/>
</dbReference>
<dbReference type="RefSeq" id="WP_183204255.1">
    <property type="nucleotide sequence ID" value="NZ_BAAAER010000001.1"/>
</dbReference>
<dbReference type="EMBL" id="JACIDM010000002">
    <property type="protein sequence ID" value="MBB4083130.1"/>
    <property type="molecule type" value="Genomic_DNA"/>
</dbReference>
<keyword evidence="8" id="KW-1185">Reference proteome</keyword>
<dbReference type="Gene3D" id="3.40.47.10">
    <property type="match status" value="2"/>
</dbReference>
<dbReference type="Pfam" id="PF00195">
    <property type="entry name" value="Chal_sti_synt_N"/>
    <property type="match status" value="1"/>
</dbReference>
<evidence type="ECO:0000259" key="6">
    <source>
        <dbReference type="Pfam" id="PF02797"/>
    </source>
</evidence>
<accession>A0A7W6NP75</accession>
<dbReference type="InterPro" id="IPR018088">
    <property type="entry name" value="Chalcone/stilbene_synthase_AS"/>
</dbReference>
<dbReference type="GO" id="GO:0030639">
    <property type="term" value="P:polyketide biosynthetic process"/>
    <property type="evidence" value="ECO:0007669"/>
    <property type="project" value="TreeGrafter"/>
</dbReference>
<protein>
    <submittedName>
        <fullName evidence="7">Alkylresorcinol/alkylpyrone synthase</fullName>
    </submittedName>
</protein>
<dbReference type="InterPro" id="IPR011141">
    <property type="entry name" value="Polyketide_synthase_type-III"/>
</dbReference>
<dbReference type="InterPro" id="IPR016039">
    <property type="entry name" value="Thiolase-like"/>
</dbReference>
<comment type="caution">
    <text evidence="7">The sequence shown here is derived from an EMBL/GenBank/DDBJ whole genome shotgun (WGS) entry which is preliminary data.</text>
</comment>
<keyword evidence="3" id="KW-0012">Acyltransferase</keyword>
<proteinExistence type="inferred from homology"/>
<evidence type="ECO:0000259" key="5">
    <source>
        <dbReference type="Pfam" id="PF00195"/>
    </source>
</evidence>
<evidence type="ECO:0000313" key="7">
    <source>
        <dbReference type="EMBL" id="MBB4083130.1"/>
    </source>
</evidence>
<dbReference type="InterPro" id="IPR001099">
    <property type="entry name" value="Chalcone/stilbene_synt_N"/>
</dbReference>
<dbReference type="GO" id="GO:0016747">
    <property type="term" value="F:acyltransferase activity, transferring groups other than amino-acyl groups"/>
    <property type="evidence" value="ECO:0007669"/>
    <property type="project" value="InterPro"/>
</dbReference>
<dbReference type="PANTHER" id="PTHR11877:SF99">
    <property type="entry name" value="1,3,6,8-TETRAHYDROXYNAPHTHALENE SYNTHASE"/>
    <property type="match status" value="1"/>
</dbReference>
<dbReference type="PROSITE" id="PS00441">
    <property type="entry name" value="CHALCONE_SYNTH"/>
    <property type="match status" value="1"/>
</dbReference>
<dbReference type="PANTHER" id="PTHR11877">
    <property type="entry name" value="HYDROXYMETHYLGLUTARYL-COA SYNTHASE"/>
    <property type="match status" value="1"/>
</dbReference>
<feature type="domain" description="Chalcone/stilbene synthase N-terminal" evidence="5">
    <location>
        <begin position="67"/>
        <end position="198"/>
    </location>
</feature>
<dbReference type="Pfam" id="PF02797">
    <property type="entry name" value="Chal_sti_synt_C"/>
    <property type="match status" value="1"/>
</dbReference>
<evidence type="ECO:0000256" key="4">
    <source>
        <dbReference type="PIRSR" id="PIRSR000451-1"/>
    </source>
</evidence>
<gene>
    <name evidence="7" type="ORF">GGR12_001996</name>
</gene>
<dbReference type="InterPro" id="IPR012328">
    <property type="entry name" value="Chalcone/stilbene_synt_C"/>
</dbReference>